<reference evidence="7 8" key="1">
    <citation type="submission" date="2018-06" db="EMBL/GenBank/DDBJ databases">
        <authorList>
            <consortium name="Pathogen Informatics"/>
            <person name="Doyle S."/>
        </authorList>
    </citation>
    <scope>NUCLEOTIDE SEQUENCE [LARGE SCALE GENOMIC DNA]</scope>
    <source>
        <strain evidence="7 8">NCTC10343</strain>
    </source>
</reference>
<evidence type="ECO:0000256" key="5">
    <source>
        <dbReference type="ARBA" id="ARBA00023600"/>
    </source>
</evidence>
<proteinExistence type="inferred from homology"/>
<keyword evidence="3 6" id="KW-1133">Transmembrane helix</keyword>
<name>A0A378Y0X3_PAEPO</name>
<evidence type="ECO:0000256" key="3">
    <source>
        <dbReference type="ARBA" id="ARBA00022989"/>
    </source>
</evidence>
<evidence type="ECO:0000313" key="8">
    <source>
        <dbReference type="Proteomes" id="UP000254400"/>
    </source>
</evidence>
<dbReference type="NCBIfam" id="TIGR01593">
    <property type="entry name" value="holin_tox_secr"/>
    <property type="match status" value="1"/>
</dbReference>
<keyword evidence="4 6" id="KW-0472">Membrane</keyword>
<dbReference type="GeneID" id="93346607"/>
<dbReference type="InterPro" id="IPR006480">
    <property type="entry name" value="Phage_holin_4_1"/>
</dbReference>
<dbReference type="Pfam" id="PF05105">
    <property type="entry name" value="Phage_holin_4_1"/>
    <property type="match status" value="1"/>
</dbReference>
<evidence type="ECO:0000256" key="1">
    <source>
        <dbReference type="ARBA" id="ARBA00004141"/>
    </source>
</evidence>
<accession>A0A378Y0X3</accession>
<protein>
    <submittedName>
        <fullName evidence="7">Toxin secretion/phage lysis holin</fullName>
    </submittedName>
</protein>
<dbReference type="RefSeq" id="WP_049789349.1">
    <property type="nucleotide sequence ID" value="NZ_CP049598.1"/>
</dbReference>
<gene>
    <name evidence="7" type="ORF">NCTC10343_03255</name>
</gene>
<keyword evidence="2 6" id="KW-0812">Transmembrane</keyword>
<evidence type="ECO:0000256" key="2">
    <source>
        <dbReference type="ARBA" id="ARBA00022692"/>
    </source>
</evidence>
<dbReference type="GO" id="GO:0016020">
    <property type="term" value="C:membrane"/>
    <property type="evidence" value="ECO:0007669"/>
    <property type="project" value="UniProtKB-SubCell"/>
</dbReference>
<dbReference type="AlphaFoldDB" id="A0A378Y0X3"/>
<organism evidence="7 8">
    <name type="scientific">Paenibacillus polymyxa</name>
    <name type="common">Bacillus polymyxa</name>
    <dbReference type="NCBI Taxonomy" id="1406"/>
    <lineage>
        <taxon>Bacteria</taxon>
        <taxon>Bacillati</taxon>
        <taxon>Bacillota</taxon>
        <taxon>Bacilli</taxon>
        <taxon>Bacillales</taxon>
        <taxon>Paenibacillaceae</taxon>
        <taxon>Paenibacillus</taxon>
    </lineage>
</organism>
<dbReference type="EMBL" id="UGSC01000001">
    <property type="protein sequence ID" value="SUA70383.1"/>
    <property type="molecule type" value="Genomic_DNA"/>
</dbReference>
<evidence type="ECO:0000256" key="6">
    <source>
        <dbReference type="SAM" id="Phobius"/>
    </source>
</evidence>
<dbReference type="Proteomes" id="UP000254400">
    <property type="component" value="Unassembled WGS sequence"/>
</dbReference>
<feature type="transmembrane region" description="Helical" evidence="6">
    <location>
        <begin position="7"/>
        <end position="25"/>
    </location>
</feature>
<evidence type="ECO:0000313" key="7">
    <source>
        <dbReference type="EMBL" id="SUA70383.1"/>
    </source>
</evidence>
<evidence type="ECO:0000256" key="4">
    <source>
        <dbReference type="ARBA" id="ARBA00023136"/>
    </source>
</evidence>
<comment type="subcellular location">
    <subcellularLocation>
        <location evidence="1">Membrane</location>
        <topology evidence="1">Multi-pass membrane protein</topology>
    </subcellularLocation>
</comment>
<comment type="similarity">
    <text evidence="5">Belongs to the bacteriophage holin family. Cp-1 holin subfamily.</text>
</comment>
<sequence>MLESVGKFLFYTLGGSILTFLFGGWSEALTVLTFLVFLDYLSGLAAAYVEGRRNPNDKDKGWNSSKGFWGIFKKVFMFLTIALLYRVDIMLGLTGALSLMTSVTYFYIGNELISLVENYGRMGWYLPPQIKQAIRILKGKENEALKDDKED</sequence>